<dbReference type="EMBL" id="JAUEDM010000004">
    <property type="protein sequence ID" value="KAK3317915.1"/>
    <property type="molecule type" value="Genomic_DNA"/>
</dbReference>
<comment type="caution">
    <text evidence="2">The sequence shown here is derived from an EMBL/GenBank/DDBJ whole genome shotgun (WGS) entry which is preliminary data.</text>
</comment>
<dbReference type="Proteomes" id="UP001283341">
    <property type="component" value="Unassembled WGS sequence"/>
</dbReference>
<keyword evidence="3" id="KW-1185">Reference proteome</keyword>
<dbReference type="Gene3D" id="3.90.1200.10">
    <property type="match status" value="1"/>
</dbReference>
<accession>A0AAE0M3P1</accession>
<dbReference type="AlphaFoldDB" id="A0AAE0M3P1"/>
<dbReference type="GO" id="GO:0016301">
    <property type="term" value="F:kinase activity"/>
    <property type="evidence" value="ECO:0007669"/>
    <property type="project" value="UniProtKB-KW"/>
</dbReference>
<reference evidence="2" key="2">
    <citation type="submission" date="2023-06" db="EMBL/GenBank/DDBJ databases">
        <authorList>
            <consortium name="Lawrence Berkeley National Laboratory"/>
            <person name="Haridas S."/>
            <person name="Hensen N."/>
            <person name="Bonometti L."/>
            <person name="Westerberg I."/>
            <person name="Brannstrom I.O."/>
            <person name="Guillou S."/>
            <person name="Cros-Aarteil S."/>
            <person name="Calhoun S."/>
            <person name="Kuo A."/>
            <person name="Mondo S."/>
            <person name="Pangilinan J."/>
            <person name="Riley R."/>
            <person name="Labutti K."/>
            <person name="Andreopoulos B."/>
            <person name="Lipzen A."/>
            <person name="Chen C."/>
            <person name="Yanf M."/>
            <person name="Daum C."/>
            <person name="Ng V."/>
            <person name="Clum A."/>
            <person name="Steindorff A."/>
            <person name="Ohm R."/>
            <person name="Martin F."/>
            <person name="Silar P."/>
            <person name="Natvig D."/>
            <person name="Lalanne C."/>
            <person name="Gautier V."/>
            <person name="Ament-Velasquez S.L."/>
            <person name="Kruys A."/>
            <person name="Hutchinson M.I."/>
            <person name="Powell A.J."/>
            <person name="Barry K."/>
            <person name="Miller A.N."/>
            <person name="Grigoriev I.V."/>
            <person name="Debuchy R."/>
            <person name="Gladieux P."/>
            <person name="Thoren M.H."/>
            <person name="Johannesson H."/>
        </authorList>
    </citation>
    <scope>NUCLEOTIDE SEQUENCE</scope>
    <source>
        <strain evidence="2">CBS 118394</strain>
    </source>
</reference>
<dbReference type="InterPro" id="IPR011009">
    <property type="entry name" value="Kinase-like_dom_sf"/>
</dbReference>
<dbReference type="Pfam" id="PF01636">
    <property type="entry name" value="APH"/>
    <property type="match status" value="1"/>
</dbReference>
<proteinExistence type="predicted"/>
<evidence type="ECO:0000313" key="3">
    <source>
        <dbReference type="Proteomes" id="UP001283341"/>
    </source>
</evidence>
<dbReference type="SUPFAM" id="SSF56112">
    <property type="entry name" value="Protein kinase-like (PK-like)"/>
    <property type="match status" value="1"/>
</dbReference>
<dbReference type="Gene3D" id="3.30.200.150">
    <property type="match status" value="1"/>
</dbReference>
<keyword evidence="2" id="KW-0808">Transferase</keyword>
<sequence length="296" mass="34224">MSAHSKLETQHQGTEDLAINNTPFRRLLTLLALKTTARLYRRHGDCVPISPSLIVKSGRFVHLTEAATMQFVAKNTSNIPVPKVWCSFVHKNRAYIVMERIQGKEFVVAWPDLPEPSRQRLLSQLRQMLQELRSLRPPSPGVVQSCVGGSLHDARITRALPRFGPFKTIHEFHFWLRDSTQIDKAETKPSNDHCDDQEWTDLKEMAARQDGPWPEGSVFTHADLNPCNVLLRGDEVVGIIDWAFSGWYPHYWEYTSAWHGNALRPDWQALLDRILERQPDEVIKMEKTRQKWWGEI</sequence>
<name>A0AAE0M3P1_9PEZI</name>
<evidence type="ECO:0000313" key="2">
    <source>
        <dbReference type="EMBL" id="KAK3317915.1"/>
    </source>
</evidence>
<keyword evidence="2" id="KW-0418">Kinase</keyword>
<feature type="domain" description="Aminoglycoside phosphotransferase" evidence="1">
    <location>
        <begin position="65"/>
        <end position="276"/>
    </location>
</feature>
<dbReference type="PANTHER" id="PTHR21310">
    <property type="entry name" value="AMINOGLYCOSIDE PHOSPHOTRANSFERASE-RELATED-RELATED"/>
    <property type="match status" value="1"/>
</dbReference>
<gene>
    <name evidence="2" type="ORF">B0H66DRAFT_219916</name>
</gene>
<dbReference type="CDD" id="cd05120">
    <property type="entry name" value="APH_ChoK_like"/>
    <property type="match status" value="1"/>
</dbReference>
<reference evidence="2" key="1">
    <citation type="journal article" date="2023" name="Mol. Phylogenet. Evol.">
        <title>Genome-scale phylogeny and comparative genomics of the fungal order Sordariales.</title>
        <authorList>
            <person name="Hensen N."/>
            <person name="Bonometti L."/>
            <person name="Westerberg I."/>
            <person name="Brannstrom I.O."/>
            <person name="Guillou S."/>
            <person name="Cros-Aarteil S."/>
            <person name="Calhoun S."/>
            <person name="Haridas S."/>
            <person name="Kuo A."/>
            <person name="Mondo S."/>
            <person name="Pangilinan J."/>
            <person name="Riley R."/>
            <person name="LaButti K."/>
            <person name="Andreopoulos B."/>
            <person name="Lipzen A."/>
            <person name="Chen C."/>
            <person name="Yan M."/>
            <person name="Daum C."/>
            <person name="Ng V."/>
            <person name="Clum A."/>
            <person name="Steindorff A."/>
            <person name="Ohm R.A."/>
            <person name="Martin F."/>
            <person name="Silar P."/>
            <person name="Natvig D.O."/>
            <person name="Lalanne C."/>
            <person name="Gautier V."/>
            <person name="Ament-Velasquez S.L."/>
            <person name="Kruys A."/>
            <person name="Hutchinson M.I."/>
            <person name="Powell A.J."/>
            <person name="Barry K."/>
            <person name="Miller A.N."/>
            <person name="Grigoriev I.V."/>
            <person name="Debuchy R."/>
            <person name="Gladieux P."/>
            <person name="Hiltunen Thoren M."/>
            <person name="Johannesson H."/>
        </authorList>
    </citation>
    <scope>NUCLEOTIDE SEQUENCE</scope>
    <source>
        <strain evidence="2">CBS 118394</strain>
    </source>
</reference>
<dbReference type="PANTHER" id="PTHR21310:SF55">
    <property type="entry name" value="AMINOGLYCOSIDE PHOSPHOTRANSFERASE DOMAIN-CONTAINING PROTEIN"/>
    <property type="match status" value="1"/>
</dbReference>
<organism evidence="2 3">
    <name type="scientific">Apodospora peruviana</name>
    <dbReference type="NCBI Taxonomy" id="516989"/>
    <lineage>
        <taxon>Eukaryota</taxon>
        <taxon>Fungi</taxon>
        <taxon>Dikarya</taxon>
        <taxon>Ascomycota</taxon>
        <taxon>Pezizomycotina</taxon>
        <taxon>Sordariomycetes</taxon>
        <taxon>Sordariomycetidae</taxon>
        <taxon>Sordariales</taxon>
        <taxon>Lasiosphaeriaceae</taxon>
        <taxon>Apodospora</taxon>
    </lineage>
</organism>
<dbReference type="InterPro" id="IPR002575">
    <property type="entry name" value="Aminoglycoside_PTrfase"/>
</dbReference>
<evidence type="ECO:0000259" key="1">
    <source>
        <dbReference type="Pfam" id="PF01636"/>
    </source>
</evidence>
<dbReference type="InterPro" id="IPR051678">
    <property type="entry name" value="AGP_Transferase"/>
</dbReference>
<protein>
    <submittedName>
        <fullName evidence="2">Kinase-like domain-containing protein</fullName>
    </submittedName>
</protein>